<dbReference type="AlphaFoldDB" id="A0A939H1I4"/>
<protein>
    <submittedName>
        <fullName evidence="4">ComF family protein</fullName>
    </submittedName>
</protein>
<reference evidence="4" key="1">
    <citation type="submission" date="2021-03" db="EMBL/GenBank/DDBJ databases">
        <title>Comamonas denitrificans.</title>
        <authorList>
            <person name="Finster K."/>
        </authorList>
    </citation>
    <scope>NUCLEOTIDE SEQUENCE</scope>
    <source>
        <strain evidence="4">MM2021_4</strain>
    </source>
</reference>
<sequence>MLSSAALWLSARLPQQCLACHTWAQGGPLCAACWATFAPHGPSAPPRCTGCGLALPQGYSGPRCGACLRQPPPWQACHVWVDYAYPWADLLTRWKLHQQPALARPIAHWLGADAAIAAAVAQADVLVPIPLSRQRLRQRGFNQAAQLTALLAPAKSHPMALQRQQEAPSQRGLTRAQRQRNLRQAFHVPAPAVLQGQRVLLVDDVLTTGATLQAACLALQAAGVQEVAVVAVARTPNS</sequence>
<dbReference type="RefSeq" id="WP_207575332.1">
    <property type="nucleotide sequence ID" value="NZ_JAFNME010000016.1"/>
</dbReference>
<evidence type="ECO:0000256" key="1">
    <source>
        <dbReference type="ARBA" id="ARBA00008007"/>
    </source>
</evidence>
<evidence type="ECO:0000259" key="3">
    <source>
        <dbReference type="Pfam" id="PF18912"/>
    </source>
</evidence>
<dbReference type="PANTHER" id="PTHR47505:SF1">
    <property type="entry name" value="DNA UTILIZATION PROTEIN YHGH"/>
    <property type="match status" value="1"/>
</dbReference>
<dbReference type="SUPFAM" id="SSF53271">
    <property type="entry name" value="PRTase-like"/>
    <property type="match status" value="1"/>
</dbReference>
<feature type="domain" description="Double zinc ribbon" evidence="3">
    <location>
        <begin position="12"/>
        <end position="68"/>
    </location>
</feature>
<dbReference type="InterPro" id="IPR051910">
    <property type="entry name" value="ComF/GntX_DNA_util-trans"/>
</dbReference>
<dbReference type="InterPro" id="IPR029057">
    <property type="entry name" value="PRTase-like"/>
</dbReference>
<dbReference type="PANTHER" id="PTHR47505">
    <property type="entry name" value="DNA UTILIZATION PROTEIN YHGH"/>
    <property type="match status" value="1"/>
</dbReference>
<organism evidence="4 5">
    <name type="scientific">Comamonas denitrificans</name>
    <dbReference type="NCBI Taxonomy" id="117506"/>
    <lineage>
        <taxon>Bacteria</taxon>
        <taxon>Pseudomonadati</taxon>
        <taxon>Pseudomonadota</taxon>
        <taxon>Betaproteobacteria</taxon>
        <taxon>Burkholderiales</taxon>
        <taxon>Comamonadaceae</taxon>
        <taxon>Comamonas</taxon>
    </lineage>
</organism>
<dbReference type="Pfam" id="PF18912">
    <property type="entry name" value="DZR_2"/>
    <property type="match status" value="1"/>
</dbReference>
<accession>A0A939H1I4</accession>
<keyword evidence="5" id="KW-1185">Reference proteome</keyword>
<dbReference type="Gene3D" id="3.40.50.2020">
    <property type="match status" value="1"/>
</dbReference>
<gene>
    <name evidence="4" type="ORF">J1777_08535</name>
</gene>
<comment type="caution">
    <text evidence="4">The sequence shown here is derived from an EMBL/GenBank/DDBJ whole genome shotgun (WGS) entry which is preliminary data.</text>
</comment>
<dbReference type="EMBL" id="JAFNME010000016">
    <property type="protein sequence ID" value="MBO1249866.1"/>
    <property type="molecule type" value="Genomic_DNA"/>
</dbReference>
<evidence type="ECO:0000313" key="4">
    <source>
        <dbReference type="EMBL" id="MBO1249866.1"/>
    </source>
</evidence>
<dbReference type="Pfam" id="PF00156">
    <property type="entry name" value="Pribosyltran"/>
    <property type="match status" value="1"/>
</dbReference>
<dbReference type="CDD" id="cd06223">
    <property type="entry name" value="PRTases_typeI"/>
    <property type="match status" value="1"/>
</dbReference>
<evidence type="ECO:0000259" key="2">
    <source>
        <dbReference type="Pfam" id="PF00156"/>
    </source>
</evidence>
<dbReference type="InterPro" id="IPR000836">
    <property type="entry name" value="PRTase_dom"/>
</dbReference>
<dbReference type="InterPro" id="IPR044005">
    <property type="entry name" value="DZR_2"/>
</dbReference>
<name>A0A939H1I4_9BURK</name>
<dbReference type="Proteomes" id="UP000664731">
    <property type="component" value="Unassembled WGS sequence"/>
</dbReference>
<comment type="similarity">
    <text evidence="1">Belongs to the ComF/GntX family.</text>
</comment>
<evidence type="ECO:0000313" key="5">
    <source>
        <dbReference type="Proteomes" id="UP000664731"/>
    </source>
</evidence>
<proteinExistence type="inferred from homology"/>
<feature type="domain" description="Phosphoribosyltransferase" evidence="2">
    <location>
        <begin position="180"/>
        <end position="236"/>
    </location>
</feature>